<dbReference type="InterPro" id="IPR058263">
    <property type="entry name" value="DUF7957"/>
</dbReference>
<comment type="caution">
    <text evidence="1">The sequence shown here is derived from an EMBL/GenBank/DDBJ whole genome shotgun (WGS) entry which is preliminary data.</text>
</comment>
<sequence>MTVKADRPYRTIRLTDKARVILTFWATAKEDKLHNIMCLDDDGSLRWRASLPRAAATRDCYVSLKQVGERLVAKTWSGLVVELCPNTGAHMAAA</sequence>
<dbReference type="Proteomes" id="UP001230685">
    <property type="component" value="Unassembled WGS sequence"/>
</dbReference>
<proteinExistence type="predicted"/>
<evidence type="ECO:0000313" key="2">
    <source>
        <dbReference type="Proteomes" id="UP001230685"/>
    </source>
</evidence>
<evidence type="ECO:0000313" key="1">
    <source>
        <dbReference type="EMBL" id="MDP1028657.1"/>
    </source>
</evidence>
<reference evidence="1 2" key="1">
    <citation type="submission" date="2023-07" db="EMBL/GenBank/DDBJ databases">
        <authorList>
            <person name="Kim M.K."/>
        </authorList>
    </citation>
    <scope>NUCLEOTIDE SEQUENCE [LARGE SCALE GENOMIC DNA]</scope>
    <source>
        <strain evidence="1 2">KR1UV-12</strain>
    </source>
</reference>
<dbReference type="EMBL" id="JAUUDS010000012">
    <property type="protein sequence ID" value="MDP1028657.1"/>
    <property type="molecule type" value="Genomic_DNA"/>
</dbReference>
<gene>
    <name evidence="1" type="ORF">Q5H91_15660</name>
</gene>
<dbReference type="Pfam" id="PF25857">
    <property type="entry name" value="DUF7957"/>
    <property type="match status" value="1"/>
</dbReference>
<accession>A0ABT9EPC1</accession>
<name>A0ABT9EPC1_9SPHN</name>
<keyword evidence="2" id="KW-1185">Reference proteome</keyword>
<protein>
    <submittedName>
        <fullName evidence="1">Uncharacterized protein</fullName>
    </submittedName>
</protein>
<dbReference type="RefSeq" id="WP_305174394.1">
    <property type="nucleotide sequence ID" value="NZ_JAUUDS010000012.1"/>
</dbReference>
<organism evidence="1 2">
    <name type="scientific">Sphingomonas aurea</name>
    <dbReference type="NCBI Taxonomy" id="3063994"/>
    <lineage>
        <taxon>Bacteria</taxon>
        <taxon>Pseudomonadati</taxon>
        <taxon>Pseudomonadota</taxon>
        <taxon>Alphaproteobacteria</taxon>
        <taxon>Sphingomonadales</taxon>
        <taxon>Sphingomonadaceae</taxon>
        <taxon>Sphingomonas</taxon>
    </lineage>
</organism>